<gene>
    <name evidence="6" type="ORF">EDS130_LOCUS20645</name>
</gene>
<dbReference type="SUPFAM" id="SSF50978">
    <property type="entry name" value="WD40 repeat-like"/>
    <property type="match status" value="1"/>
</dbReference>
<dbReference type="PROSITE" id="PS50082">
    <property type="entry name" value="WD_REPEATS_2"/>
    <property type="match status" value="3"/>
</dbReference>
<keyword evidence="4" id="KW-0175">Coiled coil</keyword>
<dbReference type="Proteomes" id="UP000663852">
    <property type="component" value="Unassembled WGS sequence"/>
</dbReference>
<evidence type="ECO:0000313" key="6">
    <source>
        <dbReference type="EMBL" id="CAF1113358.1"/>
    </source>
</evidence>
<feature type="repeat" description="WD" evidence="3">
    <location>
        <begin position="321"/>
        <end position="355"/>
    </location>
</feature>
<organism evidence="6 7">
    <name type="scientific">Adineta ricciae</name>
    <name type="common">Rotifer</name>
    <dbReference type="NCBI Taxonomy" id="249248"/>
    <lineage>
        <taxon>Eukaryota</taxon>
        <taxon>Metazoa</taxon>
        <taxon>Spiralia</taxon>
        <taxon>Gnathifera</taxon>
        <taxon>Rotifera</taxon>
        <taxon>Eurotatoria</taxon>
        <taxon>Bdelloidea</taxon>
        <taxon>Adinetida</taxon>
        <taxon>Adinetidae</taxon>
        <taxon>Adineta</taxon>
    </lineage>
</organism>
<dbReference type="InterPro" id="IPR015943">
    <property type="entry name" value="WD40/YVTN_repeat-like_dom_sf"/>
</dbReference>
<feature type="coiled-coil region" evidence="4">
    <location>
        <begin position="56"/>
        <end position="83"/>
    </location>
</feature>
<keyword evidence="2" id="KW-0677">Repeat</keyword>
<protein>
    <recommendedName>
        <fullName evidence="8">WD repeat-containing protein 37</fullName>
    </recommendedName>
</protein>
<evidence type="ECO:0000313" key="7">
    <source>
        <dbReference type="Proteomes" id="UP000663852"/>
    </source>
</evidence>
<evidence type="ECO:0000256" key="3">
    <source>
        <dbReference type="PROSITE-ProRule" id="PRU00221"/>
    </source>
</evidence>
<feature type="compositionally biased region" description="Polar residues" evidence="5">
    <location>
        <begin position="511"/>
        <end position="532"/>
    </location>
</feature>
<feature type="repeat" description="WD" evidence="3">
    <location>
        <begin position="278"/>
        <end position="310"/>
    </location>
</feature>
<name>A0A814Q1I3_ADIRI</name>
<evidence type="ECO:0000256" key="4">
    <source>
        <dbReference type="SAM" id="Coils"/>
    </source>
</evidence>
<dbReference type="Gene3D" id="2.130.10.10">
    <property type="entry name" value="YVTN repeat-like/Quinoprotein amine dehydrogenase"/>
    <property type="match status" value="3"/>
</dbReference>
<comment type="caution">
    <text evidence="6">The sequence shown here is derived from an EMBL/GenBank/DDBJ whole genome shotgun (WGS) entry which is preliminary data.</text>
</comment>
<dbReference type="PROSITE" id="PS50294">
    <property type="entry name" value="WD_REPEATS_REGION"/>
    <property type="match status" value="2"/>
</dbReference>
<feature type="repeat" description="WD" evidence="3">
    <location>
        <begin position="177"/>
        <end position="209"/>
    </location>
</feature>
<feature type="region of interest" description="Disordered" evidence="5">
    <location>
        <begin position="459"/>
        <end position="532"/>
    </location>
</feature>
<evidence type="ECO:0008006" key="8">
    <source>
        <dbReference type="Google" id="ProtNLM"/>
    </source>
</evidence>
<dbReference type="InterPro" id="IPR019775">
    <property type="entry name" value="WD40_repeat_CS"/>
</dbReference>
<proteinExistence type="predicted"/>
<dbReference type="PRINTS" id="PR00320">
    <property type="entry name" value="GPROTEINBRPT"/>
</dbReference>
<sequence>MSDRRQKLAAIRHKCASMLGESSDPLNSSIETSNVDPLLGVTNLCLSTLENPSASKVRLRQLLRQVEKEFEAVLLENVALRKELERYGGLNHPNQPHASTTTSKLRAVNIFPMIRNRVVLRTGNQTDDLIFSSTDQHRDVIWDVQIGGTDDRYLGSASADKTSVIWSRKTGRSLLQYQGHRGSVNSCRFSSFDHDFIATASGDHEVHVWRHSLDDNKDDEDEDMEVIAQTIRSPLSTLRCDDVLSCADWLQRDQIVSASWDRSATLWQVETGASLRTLYGHDGELTYVSCHQTKPLVITSSRDGTFRLWDCRTLTHSVQIFNGHTKAVNSALFLGNDRLVSSSDDGFVHIWDSRSTTCSPLISLECVSPCNRISLANDILAVPLDNRDIRLYSAINGDKLHVQRRAHTRAVQCTALAQCGSSLEFLLASGSLDRHMHVWHIKKLKGSNTNKLMKSLDESLGSPTVLSSNESNKNGGGNGSGVDAQNRKTTKRTPLTEKASNVVTLNDKKQSATNSNLTSDKPSQRTGPTLTK</sequence>
<evidence type="ECO:0000256" key="1">
    <source>
        <dbReference type="ARBA" id="ARBA00022574"/>
    </source>
</evidence>
<dbReference type="EMBL" id="CAJNOJ010000102">
    <property type="protein sequence ID" value="CAF1113358.1"/>
    <property type="molecule type" value="Genomic_DNA"/>
</dbReference>
<dbReference type="InterPro" id="IPR036322">
    <property type="entry name" value="WD40_repeat_dom_sf"/>
</dbReference>
<evidence type="ECO:0000256" key="5">
    <source>
        <dbReference type="SAM" id="MobiDB-lite"/>
    </source>
</evidence>
<dbReference type="SMART" id="SM00320">
    <property type="entry name" value="WD40"/>
    <property type="match status" value="6"/>
</dbReference>
<dbReference type="OrthoDB" id="9984207at2759"/>
<evidence type="ECO:0000256" key="2">
    <source>
        <dbReference type="ARBA" id="ARBA00022737"/>
    </source>
</evidence>
<dbReference type="GO" id="GO:1990234">
    <property type="term" value="C:transferase complex"/>
    <property type="evidence" value="ECO:0007669"/>
    <property type="project" value="UniProtKB-ARBA"/>
</dbReference>
<dbReference type="AlphaFoldDB" id="A0A814Q1I3"/>
<dbReference type="InterPro" id="IPR020472">
    <property type="entry name" value="WD40_PAC1"/>
</dbReference>
<keyword evidence="1 3" id="KW-0853">WD repeat</keyword>
<dbReference type="PANTHER" id="PTHR22847">
    <property type="entry name" value="WD40 REPEAT PROTEIN"/>
    <property type="match status" value="1"/>
</dbReference>
<reference evidence="6" key="1">
    <citation type="submission" date="2021-02" db="EMBL/GenBank/DDBJ databases">
        <authorList>
            <person name="Nowell W R."/>
        </authorList>
    </citation>
    <scope>NUCLEOTIDE SEQUENCE</scope>
</reference>
<dbReference type="Pfam" id="PF00400">
    <property type="entry name" value="WD40"/>
    <property type="match status" value="4"/>
</dbReference>
<dbReference type="PROSITE" id="PS00678">
    <property type="entry name" value="WD_REPEATS_1"/>
    <property type="match status" value="1"/>
</dbReference>
<dbReference type="PANTHER" id="PTHR22847:SF637">
    <property type="entry name" value="WD REPEAT DOMAIN 5B"/>
    <property type="match status" value="1"/>
</dbReference>
<dbReference type="InterPro" id="IPR001680">
    <property type="entry name" value="WD40_rpt"/>
</dbReference>
<accession>A0A814Q1I3</accession>